<reference evidence="1" key="1">
    <citation type="submission" date="2014-11" db="EMBL/GenBank/DDBJ databases">
        <authorList>
            <person name="Amaro Gonzalez C."/>
        </authorList>
    </citation>
    <scope>NUCLEOTIDE SEQUENCE</scope>
</reference>
<protein>
    <submittedName>
        <fullName evidence="1">Uncharacterized protein</fullName>
    </submittedName>
</protein>
<organism evidence="1">
    <name type="scientific">Anguilla anguilla</name>
    <name type="common">European freshwater eel</name>
    <name type="synonym">Muraena anguilla</name>
    <dbReference type="NCBI Taxonomy" id="7936"/>
    <lineage>
        <taxon>Eukaryota</taxon>
        <taxon>Metazoa</taxon>
        <taxon>Chordata</taxon>
        <taxon>Craniata</taxon>
        <taxon>Vertebrata</taxon>
        <taxon>Euteleostomi</taxon>
        <taxon>Actinopterygii</taxon>
        <taxon>Neopterygii</taxon>
        <taxon>Teleostei</taxon>
        <taxon>Anguilliformes</taxon>
        <taxon>Anguillidae</taxon>
        <taxon>Anguilla</taxon>
    </lineage>
</organism>
<proteinExistence type="predicted"/>
<sequence>MLYCYYNMLFLNLFKGERPVLKIIYFTTVQFQKYI</sequence>
<dbReference type="EMBL" id="GBXM01022867">
    <property type="protein sequence ID" value="JAH85710.1"/>
    <property type="molecule type" value="Transcribed_RNA"/>
</dbReference>
<evidence type="ECO:0000313" key="1">
    <source>
        <dbReference type="EMBL" id="JAH85710.1"/>
    </source>
</evidence>
<dbReference type="AlphaFoldDB" id="A0A0E9W800"/>
<accession>A0A0E9W800</accession>
<name>A0A0E9W800_ANGAN</name>
<reference evidence="1" key="2">
    <citation type="journal article" date="2015" name="Fish Shellfish Immunol.">
        <title>Early steps in the European eel (Anguilla anguilla)-Vibrio vulnificus interaction in the gills: Role of the RtxA13 toxin.</title>
        <authorList>
            <person name="Callol A."/>
            <person name="Pajuelo D."/>
            <person name="Ebbesson L."/>
            <person name="Teles M."/>
            <person name="MacKenzie S."/>
            <person name="Amaro C."/>
        </authorList>
    </citation>
    <scope>NUCLEOTIDE SEQUENCE</scope>
</reference>